<evidence type="ECO:0000313" key="1">
    <source>
        <dbReference type="EMBL" id="KJQ46334.1"/>
    </source>
</evidence>
<comment type="caution">
    <text evidence="1">The sequence shown here is derived from an EMBL/GenBank/DDBJ whole genome shotgun (WGS) entry which is preliminary data.</text>
</comment>
<name>A0AAE2EJE8_MYCMY</name>
<protein>
    <submittedName>
        <fullName evidence="1">Uncharacterized protein</fullName>
    </submittedName>
</protein>
<reference evidence="1 2" key="1">
    <citation type="submission" date="2015-02" db="EMBL/GenBank/DDBJ databases">
        <title>Mycoplasma mycoides subsp. mycoides strain:B237 Genome sequencing.</title>
        <authorList>
            <person name="Fischer A."/>
            <person name="Santana-Cruz I."/>
            <person name="Schieck E."/>
            <person name="Gourle H."/>
            <person name="Lambert M."/>
            <person name="Nadendla S."/>
            <person name="Miller R.A."/>
            <person name="Weber J."/>
            <person name="Bongcam-Rudloff E."/>
            <person name="Vashee S."/>
            <person name="Frey J."/>
            <person name="Jores J."/>
        </authorList>
    </citation>
    <scope>NUCLEOTIDE SEQUENCE [LARGE SCALE GENOMIC DNA]</scope>
    <source>
        <strain evidence="1 2">B237</strain>
    </source>
</reference>
<proteinExistence type="predicted"/>
<dbReference type="EMBL" id="LAEW01000001">
    <property type="protein sequence ID" value="KJQ46334.1"/>
    <property type="molecule type" value="Genomic_DNA"/>
</dbReference>
<dbReference type="AlphaFoldDB" id="A0AAE2EJE8"/>
<dbReference type="Proteomes" id="UP000033624">
    <property type="component" value="Unassembled WGS sequence"/>
</dbReference>
<gene>
    <name evidence="1" type="ORF">TS59_0149</name>
</gene>
<evidence type="ECO:0000313" key="2">
    <source>
        <dbReference type="Proteomes" id="UP000033624"/>
    </source>
</evidence>
<organism evidence="1 2">
    <name type="scientific">Mycoplasma mycoides subsp. mycoides</name>
    <dbReference type="NCBI Taxonomy" id="2103"/>
    <lineage>
        <taxon>Bacteria</taxon>
        <taxon>Bacillati</taxon>
        <taxon>Mycoplasmatota</taxon>
        <taxon>Mollicutes</taxon>
        <taxon>Mycoplasmataceae</taxon>
        <taxon>Mycoplasma</taxon>
    </lineage>
</organism>
<accession>A0AAE2EJE8</accession>
<sequence length="104" mass="12553">MNNRLIELKEQVEYYKLEAEFWKKFHTLLTKEKSTRKKTKVVLELLKTHKKVKIPILLKIAKLPKSSFYEWKHKLENTIDKDKELKEMIVDIFANHLKRMGIEG</sequence>